<dbReference type="InterPro" id="IPR051122">
    <property type="entry name" value="SDR_DHRS6-like"/>
</dbReference>
<sequence length="241" mass="24354">MDNELNVRIAIVTGASRGFGRAIAEALAADGATVLGVSRSAPAAATSATWVKGDATDPGTAADLIAEHRPDLLVLNAGAVPAMGPLHTLSWDDFSRNWHVDTRHAFTWTRAALTAPLAPGSTVVTISSGAALRGSPASGGYAGAKAAIRFLTAYAADESARAGLGLRFVTLLPMLTPATDLGRAGVGAYAARAGVDPATHIATMGTVLTPEQVADAVRTAVRDAASGAEYLVTADGSRPVA</sequence>
<dbReference type="Pfam" id="PF00106">
    <property type="entry name" value="adh_short"/>
    <property type="match status" value="1"/>
</dbReference>
<dbReference type="CDD" id="cd05233">
    <property type="entry name" value="SDR_c"/>
    <property type="match status" value="1"/>
</dbReference>
<reference evidence="3 4" key="1">
    <citation type="journal article" date="2019" name="Int. J. Syst. Evol. Microbiol.">
        <title>The Global Catalogue of Microorganisms (GCM) 10K type strain sequencing project: providing services to taxonomists for standard genome sequencing and annotation.</title>
        <authorList>
            <consortium name="The Broad Institute Genomics Platform"/>
            <consortium name="The Broad Institute Genome Sequencing Center for Infectious Disease"/>
            <person name="Wu L."/>
            <person name="Ma J."/>
        </authorList>
    </citation>
    <scope>NUCLEOTIDE SEQUENCE [LARGE SCALE GENOMIC DNA]</scope>
    <source>
        <strain evidence="3 4">JCM 10425</strain>
    </source>
</reference>
<comment type="similarity">
    <text evidence="1">Belongs to the short-chain dehydrogenases/reductases (SDR) family.</text>
</comment>
<dbReference type="Gene3D" id="3.40.50.720">
    <property type="entry name" value="NAD(P)-binding Rossmann-like Domain"/>
    <property type="match status" value="1"/>
</dbReference>
<dbReference type="InterPro" id="IPR036291">
    <property type="entry name" value="NAD(P)-bd_dom_sf"/>
</dbReference>
<dbReference type="PANTHER" id="PTHR43477:SF1">
    <property type="entry name" value="DIHYDROANTICAPSIN 7-DEHYDROGENASE"/>
    <property type="match status" value="1"/>
</dbReference>
<evidence type="ECO:0000313" key="4">
    <source>
        <dbReference type="Proteomes" id="UP001500967"/>
    </source>
</evidence>
<dbReference type="InterPro" id="IPR002347">
    <property type="entry name" value="SDR_fam"/>
</dbReference>
<keyword evidence="4" id="KW-1185">Reference proteome</keyword>
<name>A0ABN0UF32_9ACTN</name>
<evidence type="ECO:0000256" key="2">
    <source>
        <dbReference type="ARBA" id="ARBA00023002"/>
    </source>
</evidence>
<gene>
    <name evidence="3" type="ORF">GCM10009539_36840</name>
</gene>
<protein>
    <submittedName>
        <fullName evidence="3">SDR family oxidoreductase</fullName>
    </submittedName>
</protein>
<evidence type="ECO:0000313" key="3">
    <source>
        <dbReference type="EMBL" id="GAA0248182.1"/>
    </source>
</evidence>
<evidence type="ECO:0000256" key="1">
    <source>
        <dbReference type="ARBA" id="ARBA00006484"/>
    </source>
</evidence>
<organism evidence="3 4">
    <name type="scientific">Cryptosporangium japonicum</name>
    <dbReference type="NCBI Taxonomy" id="80872"/>
    <lineage>
        <taxon>Bacteria</taxon>
        <taxon>Bacillati</taxon>
        <taxon>Actinomycetota</taxon>
        <taxon>Actinomycetes</taxon>
        <taxon>Cryptosporangiales</taxon>
        <taxon>Cryptosporangiaceae</taxon>
        <taxon>Cryptosporangium</taxon>
    </lineage>
</organism>
<proteinExistence type="inferred from homology"/>
<dbReference type="SUPFAM" id="SSF51735">
    <property type="entry name" value="NAD(P)-binding Rossmann-fold domains"/>
    <property type="match status" value="1"/>
</dbReference>
<dbReference type="RefSeq" id="WP_344650057.1">
    <property type="nucleotide sequence ID" value="NZ_BAAAGX010000014.1"/>
</dbReference>
<dbReference type="PRINTS" id="PR00081">
    <property type="entry name" value="GDHRDH"/>
</dbReference>
<dbReference type="PANTHER" id="PTHR43477">
    <property type="entry name" value="DIHYDROANTICAPSIN 7-DEHYDROGENASE"/>
    <property type="match status" value="1"/>
</dbReference>
<comment type="caution">
    <text evidence="3">The sequence shown here is derived from an EMBL/GenBank/DDBJ whole genome shotgun (WGS) entry which is preliminary data.</text>
</comment>
<keyword evidence="2" id="KW-0560">Oxidoreductase</keyword>
<dbReference type="EMBL" id="BAAAGX010000014">
    <property type="protein sequence ID" value="GAA0248182.1"/>
    <property type="molecule type" value="Genomic_DNA"/>
</dbReference>
<dbReference type="Proteomes" id="UP001500967">
    <property type="component" value="Unassembled WGS sequence"/>
</dbReference>
<accession>A0ABN0UF32</accession>